<feature type="compositionally biased region" description="Basic and acidic residues" evidence="2">
    <location>
        <begin position="672"/>
        <end position="681"/>
    </location>
</feature>
<dbReference type="PROSITE" id="PS50102">
    <property type="entry name" value="RRM"/>
    <property type="match status" value="1"/>
</dbReference>
<dbReference type="Gene3D" id="3.30.70.330">
    <property type="match status" value="1"/>
</dbReference>
<feature type="region of interest" description="Disordered" evidence="2">
    <location>
        <begin position="520"/>
        <end position="559"/>
    </location>
</feature>
<keyword evidence="5" id="KW-1185">Reference proteome</keyword>
<dbReference type="SMART" id="SM00360">
    <property type="entry name" value="RRM"/>
    <property type="match status" value="1"/>
</dbReference>
<proteinExistence type="predicted"/>
<dbReference type="PANTHER" id="PTHR12072">
    <property type="entry name" value="CWF19, CELL CYCLE CONTROL PROTEIN"/>
    <property type="match status" value="1"/>
</dbReference>
<dbReference type="Pfam" id="PF00076">
    <property type="entry name" value="RRM_1"/>
    <property type="match status" value="1"/>
</dbReference>
<sequence length="1026" mass="112239">MLGLAAYTATAVKRLIKLAQAEEAPIDVLLTAEWPRGMEERVEEAERPKDPDGHEIDWAKISSPAVAELCVAPLGGRASDDGTDGGRWMVNGARSNDVAFWVPSTSHPDEVEREVVDRAPGMPPLEEVEEEKVLPKLPPPMGRLAYSMSADQPLRGVPIREGDLWHLSTEEKVDQVRVFLHVNGFRFFADGQEVAISLSPFTLVRNCKFQSTQAGMNFSEFKIFKISLFAQGACYYFGLRGSCERDAEEERSRWVLDVSRITRLVTQSLFPPFRITCDPIPCSADLHELTKGRLMAGYLVHYDDCFTASVLYCELHVNRQDHARFIFYEDETCAHQLSEMYVTERSICCEKIGINCSCFSVEEHQFSARSLAERKLWLRAISNLKVKLQNGAPPPSEQEVCHYRAAIKEHVAKIHGLYDGLHSVGGLQTDALLQRAAAPAWQDLTWGDAGDGERLPDEPNPAACGLGLAEGPVAPAVAGAAVVKPYLPNLGTLPSPPSPMDLRLSERATRLLVGPLQADEHGADAHGDASGVSTASARLQRSSSMSLGPSHSEGRSIVVGSGASPLSHFQSRKDDVGTVLPTCELRYHIFGGADLFYQRAPFQTKDAGHVCRCIALGKVASKGKARTAFHGLSLSPAAAMPETALKQRPANTTPNPFAAPVVAGGGADGEGDEKGTKRDAAAMEEEDPIEPDTVFLGRLPPNIEEKRIQAAFKHVGKIERVHLAREAGEGTACKGFGWVTFSTPEEAEAAVEMDGMLECGGRMITISISRPKARADGGPRKKKREIQIVVEPHADCWFCLVNPKVEKHMIVTATTEVYIATARGPVNPYHVQILPVKHAPCFAACPPDLQQALQVQLVALRKMFADAGQECLVWERWIPMGMSSANHMQVQVLPIDKSRCGSEARGALEAAAKQHLAGATFKKVSAHTDVVDNLNDDPTTPYIYFEIPGDLSARGRVTERFLYAALPGKPRIPINFGRQVACHLLGCEDKVDWRQCQDSKEGEKKLAVTLRELFKPFQVKGKPKSK</sequence>
<dbReference type="PANTHER" id="PTHR12072:SF4">
    <property type="entry name" value="CWF19-LIKE PROTEIN 1"/>
    <property type="match status" value="1"/>
</dbReference>
<dbReference type="Pfam" id="PF04677">
    <property type="entry name" value="CwfJ_C_1"/>
    <property type="match status" value="1"/>
</dbReference>
<dbReference type="InterPro" id="IPR006767">
    <property type="entry name" value="Cwf19-like_C_dom-2"/>
</dbReference>
<name>A0ABP0PP25_9DINO</name>
<dbReference type="Gene3D" id="3.30.428.10">
    <property type="entry name" value="HIT-like"/>
    <property type="match status" value="1"/>
</dbReference>
<evidence type="ECO:0000256" key="1">
    <source>
        <dbReference type="PROSITE-ProRule" id="PRU00176"/>
    </source>
</evidence>
<dbReference type="InterPro" id="IPR035979">
    <property type="entry name" value="RBD_domain_sf"/>
</dbReference>
<comment type="caution">
    <text evidence="4">The sequence shown here is derived from an EMBL/GenBank/DDBJ whole genome shotgun (WGS) entry which is preliminary data.</text>
</comment>
<dbReference type="InterPro" id="IPR036265">
    <property type="entry name" value="HIT-like_sf"/>
</dbReference>
<evidence type="ECO:0000313" key="5">
    <source>
        <dbReference type="Proteomes" id="UP001642464"/>
    </source>
</evidence>
<dbReference type="InterPro" id="IPR012677">
    <property type="entry name" value="Nucleotide-bd_a/b_plait_sf"/>
</dbReference>
<dbReference type="SUPFAM" id="SSF54928">
    <property type="entry name" value="RNA-binding domain, RBD"/>
    <property type="match status" value="1"/>
</dbReference>
<evidence type="ECO:0000313" key="4">
    <source>
        <dbReference type="EMBL" id="CAK9077609.1"/>
    </source>
</evidence>
<feature type="domain" description="RRM" evidence="3">
    <location>
        <begin position="692"/>
        <end position="771"/>
    </location>
</feature>
<dbReference type="Pfam" id="PF04676">
    <property type="entry name" value="CwfJ_C_2"/>
    <property type="match status" value="1"/>
</dbReference>
<organism evidence="4 5">
    <name type="scientific">Durusdinium trenchii</name>
    <dbReference type="NCBI Taxonomy" id="1381693"/>
    <lineage>
        <taxon>Eukaryota</taxon>
        <taxon>Sar</taxon>
        <taxon>Alveolata</taxon>
        <taxon>Dinophyceae</taxon>
        <taxon>Suessiales</taxon>
        <taxon>Symbiodiniaceae</taxon>
        <taxon>Durusdinium</taxon>
    </lineage>
</organism>
<keyword evidence="1" id="KW-0694">RNA-binding</keyword>
<accession>A0ABP0PP25</accession>
<protein>
    <submittedName>
        <fullName evidence="4">Zinc finger CCCH domain-containing protein 59 (OsC3H59)</fullName>
    </submittedName>
</protein>
<dbReference type="InterPro" id="IPR000504">
    <property type="entry name" value="RRM_dom"/>
</dbReference>
<gene>
    <name evidence="4" type="ORF">SCF082_LOCUS37212</name>
</gene>
<dbReference type="SUPFAM" id="SSF54197">
    <property type="entry name" value="HIT-like"/>
    <property type="match status" value="1"/>
</dbReference>
<evidence type="ECO:0000256" key="2">
    <source>
        <dbReference type="SAM" id="MobiDB-lite"/>
    </source>
</evidence>
<feature type="compositionally biased region" description="Polar residues" evidence="2">
    <location>
        <begin position="531"/>
        <end position="549"/>
    </location>
</feature>
<evidence type="ECO:0000259" key="3">
    <source>
        <dbReference type="PROSITE" id="PS50102"/>
    </source>
</evidence>
<feature type="region of interest" description="Disordered" evidence="2">
    <location>
        <begin position="663"/>
        <end position="686"/>
    </location>
</feature>
<reference evidence="4 5" key="1">
    <citation type="submission" date="2024-02" db="EMBL/GenBank/DDBJ databases">
        <authorList>
            <person name="Chen Y."/>
            <person name="Shah S."/>
            <person name="Dougan E. K."/>
            <person name="Thang M."/>
            <person name="Chan C."/>
        </authorList>
    </citation>
    <scope>NUCLEOTIDE SEQUENCE [LARGE SCALE GENOMIC DNA]</scope>
</reference>
<dbReference type="InterPro" id="IPR006768">
    <property type="entry name" value="Cwf19-like_C_dom-1"/>
</dbReference>
<dbReference type="Proteomes" id="UP001642464">
    <property type="component" value="Unassembled WGS sequence"/>
</dbReference>
<dbReference type="InterPro" id="IPR040194">
    <property type="entry name" value="Cwf19-like"/>
</dbReference>
<dbReference type="EMBL" id="CAXAMM010037780">
    <property type="protein sequence ID" value="CAK9077609.1"/>
    <property type="molecule type" value="Genomic_DNA"/>
</dbReference>